<organism evidence="1 2">
    <name type="scientific">Marine Group I thaumarchaeote</name>
    <dbReference type="NCBI Taxonomy" id="2511932"/>
    <lineage>
        <taxon>Archaea</taxon>
        <taxon>Nitrososphaerota</taxon>
        <taxon>Marine Group I</taxon>
    </lineage>
</organism>
<gene>
    <name evidence="1" type="ORF">HX827_05200</name>
</gene>
<sequence>MEKKEEKEIKEEIREVKEALKWLSRKSAERMYKIDSRVQKQIKTTSDKISKHLDDVDKDRRRQMQEIRYVGVEFDPVKVKQGQAEVNAALKSGFEPIRDFETARGIIMVLGKWGEKDVQSKTGY</sequence>
<dbReference type="AlphaFoldDB" id="A0A7K4NWC8"/>
<comment type="caution">
    <text evidence="1">The sequence shown here is derived from an EMBL/GenBank/DDBJ whole genome shotgun (WGS) entry which is preliminary data.</text>
</comment>
<accession>A0A7K4NWC8</accession>
<protein>
    <submittedName>
        <fullName evidence="1">Uncharacterized protein</fullName>
    </submittedName>
</protein>
<proteinExistence type="predicted"/>
<dbReference type="EMBL" id="JACASW010000012">
    <property type="protein sequence ID" value="NWK06708.1"/>
    <property type="molecule type" value="Genomic_DNA"/>
</dbReference>
<evidence type="ECO:0000313" key="2">
    <source>
        <dbReference type="Proteomes" id="UP000534207"/>
    </source>
</evidence>
<name>A0A7K4NWC8_9ARCH</name>
<reference evidence="1 2" key="1">
    <citation type="journal article" date="2019" name="Environ. Microbiol.">
        <title>Genomics insights into ecotype formation of ammonia-oxidizing archaea in the deep ocean.</title>
        <authorList>
            <person name="Wang Y."/>
            <person name="Huang J.M."/>
            <person name="Cui G.J."/>
            <person name="Nunoura T."/>
            <person name="Takaki Y."/>
            <person name="Li W.L."/>
            <person name="Li J."/>
            <person name="Gao Z.M."/>
            <person name="Takai K."/>
            <person name="Zhang A.Q."/>
            <person name="Stepanauskas R."/>
        </authorList>
    </citation>
    <scope>NUCLEOTIDE SEQUENCE [LARGE SCALE GENOMIC DNA]</scope>
    <source>
        <strain evidence="1 2">G13</strain>
    </source>
</reference>
<evidence type="ECO:0000313" key="1">
    <source>
        <dbReference type="EMBL" id="NWK06708.1"/>
    </source>
</evidence>
<dbReference type="Proteomes" id="UP000534207">
    <property type="component" value="Unassembled WGS sequence"/>
</dbReference>